<proteinExistence type="predicted"/>
<evidence type="ECO:0000313" key="2">
    <source>
        <dbReference type="Proteomes" id="UP001153334"/>
    </source>
</evidence>
<sequence length="273" mass="29834">MPGTVSFIQQSFPGKPNFTENDIQDLENKMASSPDAAGVTTLLTRYKVVIVTGSNTGVGKEIARMCYQRHATVYMMARSENKTRTAIADIEMAVPQSRGKMIYHKLDLSDLKSVKASAQAFIAREQELHVLFNNAGVGYPEKGSRTAQGYELQLGVNVLGTFAITKYLTPLLVSTAKTSQPGTVRVVWASSSAAEAQSAKGFVEGLADWDSKGQYPQYCLSKLGNYYHATEFATRHAADGVISVPLNPGNIDSDFWRTMGPVVTYALRKTLLY</sequence>
<keyword evidence="2" id="KW-1185">Reference proteome</keyword>
<reference evidence="1" key="1">
    <citation type="submission" date="2022-11" db="EMBL/GenBank/DDBJ databases">
        <title>Genome Sequence of Nemania bipapillata.</title>
        <authorList>
            <person name="Buettner E."/>
        </authorList>
    </citation>
    <scope>NUCLEOTIDE SEQUENCE</scope>
    <source>
        <strain evidence="1">CP14</strain>
    </source>
</reference>
<dbReference type="Proteomes" id="UP001153334">
    <property type="component" value="Unassembled WGS sequence"/>
</dbReference>
<gene>
    <name evidence="1" type="ORF">ONZ43_g6801</name>
</gene>
<organism evidence="1 2">
    <name type="scientific">Nemania bipapillata</name>
    <dbReference type="NCBI Taxonomy" id="110536"/>
    <lineage>
        <taxon>Eukaryota</taxon>
        <taxon>Fungi</taxon>
        <taxon>Dikarya</taxon>
        <taxon>Ascomycota</taxon>
        <taxon>Pezizomycotina</taxon>
        <taxon>Sordariomycetes</taxon>
        <taxon>Xylariomycetidae</taxon>
        <taxon>Xylariales</taxon>
        <taxon>Xylariaceae</taxon>
        <taxon>Nemania</taxon>
    </lineage>
</organism>
<comment type="caution">
    <text evidence="1">The sequence shown here is derived from an EMBL/GenBank/DDBJ whole genome shotgun (WGS) entry which is preliminary data.</text>
</comment>
<name>A0ACC2HVZ5_9PEZI</name>
<protein>
    <submittedName>
        <fullName evidence="1">Uncharacterized protein</fullName>
    </submittedName>
</protein>
<dbReference type="EMBL" id="JAPESX010002590">
    <property type="protein sequence ID" value="KAJ8107232.1"/>
    <property type="molecule type" value="Genomic_DNA"/>
</dbReference>
<accession>A0ACC2HVZ5</accession>
<evidence type="ECO:0000313" key="1">
    <source>
        <dbReference type="EMBL" id="KAJ8107232.1"/>
    </source>
</evidence>